<organism evidence="3 4">
    <name type="scientific">Saccharopolyspora oryzae</name>
    <dbReference type="NCBI Taxonomy" id="2997343"/>
    <lineage>
        <taxon>Bacteria</taxon>
        <taxon>Bacillati</taxon>
        <taxon>Actinomycetota</taxon>
        <taxon>Actinomycetes</taxon>
        <taxon>Pseudonocardiales</taxon>
        <taxon>Pseudonocardiaceae</taxon>
        <taxon>Saccharopolyspora</taxon>
    </lineage>
</organism>
<dbReference type="SUPFAM" id="SSF56300">
    <property type="entry name" value="Metallo-dependent phosphatases"/>
    <property type="match status" value="1"/>
</dbReference>
<dbReference type="InterPro" id="IPR032093">
    <property type="entry name" value="PhoD_N"/>
</dbReference>
<name>A0ABT4V5V0_9PSEU</name>
<dbReference type="Gene3D" id="2.60.40.380">
    <property type="entry name" value="Purple acid phosphatase-like, N-terminal"/>
    <property type="match status" value="1"/>
</dbReference>
<protein>
    <submittedName>
        <fullName evidence="3">Alkaline phosphatase D family protein</fullName>
    </submittedName>
</protein>
<dbReference type="Pfam" id="PF09423">
    <property type="entry name" value="PhoD"/>
    <property type="match status" value="1"/>
</dbReference>
<dbReference type="InterPro" id="IPR029052">
    <property type="entry name" value="Metallo-depent_PP-like"/>
</dbReference>
<evidence type="ECO:0000259" key="1">
    <source>
        <dbReference type="Pfam" id="PF09423"/>
    </source>
</evidence>
<sequence length="532" mass="58760">MAGGVAAVTLGTTKAATASSPDVFVHGVASGDPTPSNVVLWTRVTPAPGADPGSGIGPDCAVEWEVSADPQFRQVVARGRTTTGAWRDHTVKVDVAGLAPDAWYWYRFRALGQVSTIGRTRTAPALGAQVDRLRFGVVSCANWQAGYFSAYRHLADRDDLDAILHLGDYLYEYAPGEYQARDVVVRPHDPPAEVITLPHYRRRHAQYKTDPDLQALHARLPFIATWDDHESVNDAWAGGAENHTEGAEGSYADRKRAWQRAYAEWMPVRYELGGVLYRRFTFGSLADLSMLDLRSYRSEQVSSRFDQDIHDPSRTITGDAQLQWLTSGLAQSQAQWKLIGNPVMIAPVRFPSTLSVERRRALGELTGTPVIQGLPMNLDQWDGYAADQNAVYSLLRDQGIQDTVFLTGDIHSAWAADLPSSPRDYPRDGNSVGVEFVCTSVTSDNIDDILKVQPQTVSKAIVGAIKVNNPHIKYVDLDSHGFSVLDVTRERAQMDWYALDDRTVRGSAAQHVMSYAVTTGTQQIHRVEEPVR</sequence>
<dbReference type="Pfam" id="PF16655">
    <property type="entry name" value="PhoD_N"/>
    <property type="match status" value="1"/>
</dbReference>
<evidence type="ECO:0000313" key="3">
    <source>
        <dbReference type="EMBL" id="MDA3629208.1"/>
    </source>
</evidence>
<dbReference type="PANTHER" id="PTHR43606:SF2">
    <property type="entry name" value="ALKALINE PHOSPHATASE FAMILY PROTEIN (AFU_ORTHOLOGUE AFUA_5G03860)"/>
    <property type="match status" value="1"/>
</dbReference>
<feature type="domain" description="Phospholipase D N-terminal" evidence="2">
    <location>
        <begin position="26"/>
        <end position="122"/>
    </location>
</feature>
<reference evidence="3 4" key="1">
    <citation type="submission" date="2022-11" db="EMBL/GenBank/DDBJ databases">
        <title>Draft genome sequence of Saccharopolyspora sp. WRP15-2 isolated from rhizosphere soils of wild rice in Thailand.</title>
        <authorList>
            <person name="Duangmal K."/>
            <person name="Kammanee S."/>
            <person name="Muangham S."/>
        </authorList>
    </citation>
    <scope>NUCLEOTIDE SEQUENCE [LARGE SCALE GENOMIC DNA]</scope>
    <source>
        <strain evidence="3 4">WRP15-2</strain>
    </source>
</reference>
<evidence type="ECO:0000259" key="2">
    <source>
        <dbReference type="Pfam" id="PF16655"/>
    </source>
</evidence>
<accession>A0ABT4V5V0</accession>
<comment type="caution">
    <text evidence="3">The sequence shown here is derived from an EMBL/GenBank/DDBJ whole genome shotgun (WGS) entry which is preliminary data.</text>
</comment>
<dbReference type="PANTHER" id="PTHR43606">
    <property type="entry name" value="PHOSPHATASE, PUTATIVE (AFU_ORTHOLOGUE AFUA_6G08710)-RELATED"/>
    <property type="match status" value="1"/>
</dbReference>
<dbReference type="InterPro" id="IPR038607">
    <property type="entry name" value="PhoD-like_sf"/>
</dbReference>
<keyword evidence="4" id="KW-1185">Reference proteome</keyword>
<gene>
    <name evidence="3" type="ORF">OU415_27520</name>
</gene>
<dbReference type="EMBL" id="JAQGLA010000062">
    <property type="protein sequence ID" value="MDA3629208.1"/>
    <property type="molecule type" value="Genomic_DNA"/>
</dbReference>
<dbReference type="CDD" id="cd07389">
    <property type="entry name" value="MPP_PhoD"/>
    <property type="match status" value="1"/>
</dbReference>
<dbReference type="InterPro" id="IPR018946">
    <property type="entry name" value="PhoD-like_MPP"/>
</dbReference>
<dbReference type="InterPro" id="IPR052900">
    <property type="entry name" value="Phospholipid_Metab_Enz"/>
</dbReference>
<dbReference type="Proteomes" id="UP001210380">
    <property type="component" value="Unassembled WGS sequence"/>
</dbReference>
<evidence type="ECO:0000313" key="4">
    <source>
        <dbReference type="Proteomes" id="UP001210380"/>
    </source>
</evidence>
<feature type="domain" description="PhoD-like phosphatase metallophosphatase" evidence="1">
    <location>
        <begin position="135"/>
        <end position="496"/>
    </location>
</feature>
<dbReference type="Gene3D" id="3.60.21.70">
    <property type="entry name" value="PhoD-like phosphatase"/>
    <property type="match status" value="1"/>
</dbReference>
<proteinExistence type="predicted"/>